<sequence length="190" mass="21860">MITSVGAFVILDSLTNKGWRFLILTAVIVQSLFSLYISYFILFKYERARDYANSSVIFINDYLKNYKGYKILVDSARNPGMGLRIAYLTSYDPLDLQKKLRTQLKTPYYSGDVSLYEDYSMEAIEFKCLDWGEVDCTPKLLVIGDIMSVSQSQAKDHNLNFEFEIRDISGYDGLVAYTTNPLRRCQDPKP</sequence>
<protein>
    <submittedName>
        <fullName evidence="2">Uncharacterized protein</fullName>
    </submittedName>
</protein>
<proteinExistence type="predicted"/>
<feature type="transmembrane region" description="Helical" evidence="1">
    <location>
        <begin position="21"/>
        <end position="42"/>
    </location>
</feature>
<comment type="caution">
    <text evidence="2">The sequence shown here is derived from an EMBL/GenBank/DDBJ whole genome shotgun (WGS) entry which is preliminary data.</text>
</comment>
<dbReference type="AlphaFoldDB" id="A0A1G2QJL5"/>
<evidence type="ECO:0000256" key="1">
    <source>
        <dbReference type="SAM" id="Phobius"/>
    </source>
</evidence>
<keyword evidence="1" id="KW-0812">Transmembrane</keyword>
<keyword evidence="1" id="KW-1133">Transmembrane helix</keyword>
<name>A0A1G2QJL5_9BACT</name>
<gene>
    <name evidence="2" type="ORF">A2607_01860</name>
</gene>
<accession>A0A1G2QJL5</accession>
<evidence type="ECO:0000313" key="2">
    <source>
        <dbReference type="EMBL" id="OHA60648.1"/>
    </source>
</evidence>
<dbReference type="EMBL" id="MHTI01000003">
    <property type="protein sequence ID" value="OHA60648.1"/>
    <property type="molecule type" value="Genomic_DNA"/>
</dbReference>
<keyword evidence="1" id="KW-0472">Membrane</keyword>
<evidence type="ECO:0000313" key="3">
    <source>
        <dbReference type="Proteomes" id="UP000178481"/>
    </source>
</evidence>
<organism evidence="2 3">
    <name type="scientific">Candidatus Vogelbacteria bacterium RIFOXYD1_FULL_42_15</name>
    <dbReference type="NCBI Taxonomy" id="1802437"/>
    <lineage>
        <taxon>Bacteria</taxon>
        <taxon>Candidatus Vogeliibacteriota</taxon>
    </lineage>
</organism>
<reference evidence="2 3" key="1">
    <citation type="journal article" date="2016" name="Nat. Commun.">
        <title>Thousands of microbial genomes shed light on interconnected biogeochemical processes in an aquifer system.</title>
        <authorList>
            <person name="Anantharaman K."/>
            <person name="Brown C.T."/>
            <person name="Hug L.A."/>
            <person name="Sharon I."/>
            <person name="Castelle C.J."/>
            <person name="Probst A.J."/>
            <person name="Thomas B.C."/>
            <person name="Singh A."/>
            <person name="Wilkins M.J."/>
            <person name="Karaoz U."/>
            <person name="Brodie E.L."/>
            <person name="Williams K.H."/>
            <person name="Hubbard S.S."/>
            <person name="Banfield J.F."/>
        </authorList>
    </citation>
    <scope>NUCLEOTIDE SEQUENCE [LARGE SCALE GENOMIC DNA]</scope>
</reference>
<dbReference type="Proteomes" id="UP000178481">
    <property type="component" value="Unassembled WGS sequence"/>
</dbReference>